<protein>
    <submittedName>
        <fullName evidence="2">Uncharacterized protein</fullName>
    </submittedName>
</protein>
<organism evidence="2 3">
    <name type="scientific">Brassica napus</name>
    <name type="common">Rape</name>
    <dbReference type="NCBI Taxonomy" id="3708"/>
    <lineage>
        <taxon>Eukaryota</taxon>
        <taxon>Viridiplantae</taxon>
        <taxon>Streptophyta</taxon>
        <taxon>Embryophyta</taxon>
        <taxon>Tracheophyta</taxon>
        <taxon>Spermatophyta</taxon>
        <taxon>Magnoliopsida</taxon>
        <taxon>eudicotyledons</taxon>
        <taxon>Gunneridae</taxon>
        <taxon>Pentapetalae</taxon>
        <taxon>rosids</taxon>
        <taxon>malvids</taxon>
        <taxon>Brassicales</taxon>
        <taxon>Brassicaceae</taxon>
        <taxon>Brassiceae</taxon>
        <taxon>Brassica</taxon>
    </lineage>
</organism>
<feature type="region of interest" description="Disordered" evidence="1">
    <location>
        <begin position="59"/>
        <end position="234"/>
    </location>
</feature>
<evidence type="ECO:0000256" key="1">
    <source>
        <dbReference type="SAM" id="MobiDB-lite"/>
    </source>
</evidence>
<feature type="non-terminal residue" evidence="2">
    <location>
        <position position="1"/>
    </location>
</feature>
<sequence>IWILSLSPIAPPLKSFLIKLSSPPPPQNLASISKLHSNLQLPSPQSNYTMISNERLKSPAPKVLNGNESASAPVPDADATASEDDMSVNSDDDVSLDSSPENSRVSSGVGRSYGRNSSCYTYSEVSSSRDTLVVAARGQTEPRYDTDTEEEDESTDSASSSQFSPPAAANGRRIDGGVSRVETHLPITDGGASAEKELDDKFSSEEVSDIPSAPPFSGAAEESEEIKPATSGVQVSEAITEDCVESKRTGHFTRTSAASESFGHLINIQLGCQIFMQ</sequence>
<dbReference type="Proteomes" id="UP000824890">
    <property type="component" value="Unassembled WGS sequence"/>
</dbReference>
<feature type="compositionally biased region" description="Basic and acidic residues" evidence="1">
    <location>
        <begin position="194"/>
        <end position="204"/>
    </location>
</feature>
<evidence type="ECO:0000313" key="2">
    <source>
        <dbReference type="EMBL" id="KAH0850845.1"/>
    </source>
</evidence>
<proteinExistence type="predicted"/>
<feature type="non-terminal residue" evidence="2">
    <location>
        <position position="277"/>
    </location>
</feature>
<keyword evidence="3" id="KW-1185">Reference proteome</keyword>
<comment type="caution">
    <text evidence="2">The sequence shown here is derived from an EMBL/GenBank/DDBJ whole genome shotgun (WGS) entry which is preliminary data.</text>
</comment>
<feature type="compositionally biased region" description="Acidic residues" evidence="1">
    <location>
        <begin position="81"/>
        <end position="95"/>
    </location>
</feature>
<name>A0ABQ7X729_BRANA</name>
<evidence type="ECO:0000313" key="3">
    <source>
        <dbReference type="Proteomes" id="UP000824890"/>
    </source>
</evidence>
<reference evidence="2 3" key="1">
    <citation type="submission" date="2021-05" db="EMBL/GenBank/DDBJ databases">
        <title>Genome Assembly of Synthetic Allotetraploid Brassica napus Reveals Homoeologous Exchanges between Subgenomes.</title>
        <authorList>
            <person name="Davis J.T."/>
        </authorList>
    </citation>
    <scope>NUCLEOTIDE SEQUENCE [LARGE SCALE GENOMIC DNA]</scope>
    <source>
        <strain evidence="3">cv. Da-Ae</strain>
        <tissue evidence="2">Seedling</tissue>
    </source>
</reference>
<accession>A0ABQ7X729</accession>
<gene>
    <name evidence="2" type="ORF">HID58_095204</name>
</gene>
<feature type="compositionally biased region" description="Low complexity" evidence="1">
    <location>
        <begin position="96"/>
        <end position="128"/>
    </location>
</feature>
<dbReference type="EMBL" id="JAGKQM010001911">
    <property type="protein sequence ID" value="KAH0850845.1"/>
    <property type="molecule type" value="Genomic_DNA"/>
</dbReference>